<dbReference type="InterPro" id="IPR036271">
    <property type="entry name" value="Tet_transcr_reg_TetR-rel_C_sf"/>
</dbReference>
<dbReference type="SUPFAM" id="SSF48498">
    <property type="entry name" value="Tetracyclin repressor-like, C-terminal domain"/>
    <property type="match status" value="1"/>
</dbReference>
<evidence type="ECO:0000313" key="2">
    <source>
        <dbReference type="Proteomes" id="UP001501371"/>
    </source>
</evidence>
<proteinExistence type="predicted"/>
<evidence type="ECO:0008006" key="3">
    <source>
        <dbReference type="Google" id="ProtNLM"/>
    </source>
</evidence>
<organism evidence="1 2">
    <name type="scientific">Streptomyces hebeiensis</name>
    <dbReference type="NCBI Taxonomy" id="229486"/>
    <lineage>
        <taxon>Bacteria</taxon>
        <taxon>Bacillati</taxon>
        <taxon>Actinomycetota</taxon>
        <taxon>Actinomycetes</taxon>
        <taxon>Kitasatosporales</taxon>
        <taxon>Streptomycetaceae</taxon>
        <taxon>Streptomyces</taxon>
    </lineage>
</organism>
<name>A0ABN1UQN0_9ACTN</name>
<dbReference type="Proteomes" id="UP001501371">
    <property type="component" value="Unassembled WGS sequence"/>
</dbReference>
<keyword evidence="2" id="KW-1185">Reference proteome</keyword>
<comment type="caution">
    <text evidence="1">The sequence shown here is derived from an EMBL/GenBank/DDBJ whole genome shotgun (WGS) entry which is preliminary data.</text>
</comment>
<evidence type="ECO:0000313" key="1">
    <source>
        <dbReference type="EMBL" id="GAA1163247.1"/>
    </source>
</evidence>
<dbReference type="RefSeq" id="WP_344273270.1">
    <property type="nucleotide sequence ID" value="NZ_BAAAKV010000014.1"/>
</dbReference>
<reference evidence="1 2" key="1">
    <citation type="journal article" date="2019" name="Int. J. Syst. Evol. Microbiol.">
        <title>The Global Catalogue of Microorganisms (GCM) 10K type strain sequencing project: providing services to taxonomists for standard genome sequencing and annotation.</title>
        <authorList>
            <consortium name="The Broad Institute Genomics Platform"/>
            <consortium name="The Broad Institute Genome Sequencing Center for Infectious Disease"/>
            <person name="Wu L."/>
            <person name="Ma J."/>
        </authorList>
    </citation>
    <scope>NUCLEOTIDE SEQUENCE [LARGE SCALE GENOMIC DNA]</scope>
    <source>
        <strain evidence="1 2">JCM 12696</strain>
    </source>
</reference>
<accession>A0ABN1UQN0</accession>
<dbReference type="EMBL" id="BAAAKV010000014">
    <property type="protein sequence ID" value="GAA1163247.1"/>
    <property type="molecule type" value="Genomic_DNA"/>
</dbReference>
<sequence length="63" mass="7002">MRLRGGSLRTVHSSPGLTAEDRAVMVLAMRDGLRIQAVLDPSNDPLRLLEPFMRMVIVPTKSE</sequence>
<gene>
    <name evidence="1" type="ORF">GCM10009654_20010</name>
</gene>
<protein>
    <recommendedName>
        <fullName evidence="3">TetR family transcriptional regulator</fullName>
    </recommendedName>
</protein>